<evidence type="ECO:0000313" key="2">
    <source>
        <dbReference type="EMBL" id="KAK7007746.1"/>
    </source>
</evidence>
<proteinExistence type="predicted"/>
<feature type="compositionally biased region" description="Acidic residues" evidence="1">
    <location>
        <begin position="1"/>
        <end position="10"/>
    </location>
</feature>
<feature type="region of interest" description="Disordered" evidence="1">
    <location>
        <begin position="1"/>
        <end position="93"/>
    </location>
</feature>
<comment type="caution">
    <text evidence="2">The sequence shown here is derived from an EMBL/GenBank/DDBJ whole genome shotgun (WGS) entry which is preliminary data.</text>
</comment>
<gene>
    <name evidence="2" type="ORF">SK128_018967</name>
</gene>
<evidence type="ECO:0000256" key="1">
    <source>
        <dbReference type="SAM" id="MobiDB-lite"/>
    </source>
</evidence>
<accession>A0AAN8ZNJ6</accession>
<organism evidence="2 3">
    <name type="scientific">Halocaridina rubra</name>
    <name type="common">Hawaiian red shrimp</name>
    <dbReference type="NCBI Taxonomy" id="373956"/>
    <lineage>
        <taxon>Eukaryota</taxon>
        <taxon>Metazoa</taxon>
        <taxon>Ecdysozoa</taxon>
        <taxon>Arthropoda</taxon>
        <taxon>Crustacea</taxon>
        <taxon>Multicrustacea</taxon>
        <taxon>Malacostraca</taxon>
        <taxon>Eumalacostraca</taxon>
        <taxon>Eucarida</taxon>
        <taxon>Decapoda</taxon>
        <taxon>Pleocyemata</taxon>
        <taxon>Caridea</taxon>
        <taxon>Atyoidea</taxon>
        <taxon>Atyidae</taxon>
        <taxon>Halocaridina</taxon>
    </lineage>
</organism>
<reference evidence="2 3" key="1">
    <citation type="submission" date="2023-11" db="EMBL/GenBank/DDBJ databases">
        <title>Halocaridina rubra genome assembly.</title>
        <authorList>
            <person name="Smith C."/>
        </authorList>
    </citation>
    <scope>NUCLEOTIDE SEQUENCE [LARGE SCALE GENOMIC DNA]</scope>
    <source>
        <strain evidence="2">EP-1</strain>
        <tissue evidence="2">Whole</tissue>
    </source>
</reference>
<dbReference type="Proteomes" id="UP001381693">
    <property type="component" value="Unassembled WGS sequence"/>
</dbReference>
<keyword evidence="3" id="KW-1185">Reference proteome</keyword>
<protein>
    <submittedName>
        <fullName evidence="2">Uncharacterized protein</fullName>
    </submittedName>
</protein>
<feature type="compositionally biased region" description="Acidic residues" evidence="1">
    <location>
        <begin position="17"/>
        <end position="58"/>
    </location>
</feature>
<sequence length="93" mass="10721">MRSKIEEEEMDTRYEDKDDDNISDDDQNMDDDNDDADNDDSDTDGMDNQDDDNDDLYPEENMLGSQKRNYIDEVDPTSRFSCLALGPGTELPR</sequence>
<dbReference type="EMBL" id="JAXCGZ010023510">
    <property type="protein sequence ID" value="KAK7007746.1"/>
    <property type="molecule type" value="Genomic_DNA"/>
</dbReference>
<dbReference type="AlphaFoldDB" id="A0AAN8ZNJ6"/>
<name>A0AAN8ZNJ6_HALRR</name>
<evidence type="ECO:0000313" key="3">
    <source>
        <dbReference type="Proteomes" id="UP001381693"/>
    </source>
</evidence>